<dbReference type="AlphaFoldDB" id="A0A1F7WDF9"/>
<evidence type="ECO:0000313" key="1">
    <source>
        <dbReference type="EMBL" id="OGM00607.1"/>
    </source>
</evidence>
<gene>
    <name evidence="1" type="ORF">A2480_00545</name>
</gene>
<comment type="caution">
    <text evidence="1">The sequence shown here is derived from an EMBL/GenBank/DDBJ whole genome shotgun (WGS) entry which is preliminary data.</text>
</comment>
<dbReference type="EMBL" id="MGFG01000028">
    <property type="protein sequence ID" value="OGM00607.1"/>
    <property type="molecule type" value="Genomic_DNA"/>
</dbReference>
<organism evidence="1 2">
    <name type="scientific">Candidatus Uhrbacteria bacterium RIFOXYC2_FULL_47_19</name>
    <dbReference type="NCBI Taxonomy" id="1802424"/>
    <lineage>
        <taxon>Bacteria</taxon>
        <taxon>Candidatus Uhriibacteriota</taxon>
    </lineage>
</organism>
<dbReference type="STRING" id="1802424.A2480_00545"/>
<reference evidence="1 2" key="1">
    <citation type="journal article" date="2016" name="Nat. Commun.">
        <title>Thousands of microbial genomes shed light on interconnected biogeochemical processes in an aquifer system.</title>
        <authorList>
            <person name="Anantharaman K."/>
            <person name="Brown C.T."/>
            <person name="Hug L.A."/>
            <person name="Sharon I."/>
            <person name="Castelle C.J."/>
            <person name="Probst A.J."/>
            <person name="Thomas B.C."/>
            <person name="Singh A."/>
            <person name="Wilkins M.J."/>
            <person name="Karaoz U."/>
            <person name="Brodie E.L."/>
            <person name="Williams K.H."/>
            <person name="Hubbard S.S."/>
            <person name="Banfield J.F."/>
        </authorList>
    </citation>
    <scope>NUCLEOTIDE SEQUENCE [LARGE SCALE GENOMIC DNA]</scope>
</reference>
<proteinExistence type="predicted"/>
<accession>A0A1F7WDF9</accession>
<sequence>MKQEKHQSTQEKIKKVEVRELAPEEFWGGSVTLGELSEEEFAQRIGEVANELSFTYSGYRVSGNYYFSRYPRRAFGPVAPVGKYQEALQKLAEKLGTVGNEEKKSEQPKFRVLLGLQEGYAEHKKRGVIERIGKGEITDIEKAKEIVRVEIDGLSEVGIDIDKFSSIEELRDVIEKTNLGKNHTLAEVQEALGEGFDLVSAEIYSAGSWGKYTEPAIIIEGDKSQLQKVYALAEKFRQARIAVEDLQDGQAHMVETKYCEDPDKE</sequence>
<name>A0A1F7WDF9_9BACT</name>
<protein>
    <submittedName>
        <fullName evidence="1">Uncharacterized protein</fullName>
    </submittedName>
</protein>
<dbReference type="Proteomes" id="UP000176988">
    <property type="component" value="Unassembled WGS sequence"/>
</dbReference>
<evidence type="ECO:0000313" key="2">
    <source>
        <dbReference type="Proteomes" id="UP000176988"/>
    </source>
</evidence>